<dbReference type="OMA" id="NIGVRTH"/>
<evidence type="ECO:0000313" key="1">
    <source>
        <dbReference type="EMBL" id="ENN74395.1"/>
    </source>
</evidence>
<dbReference type="Pfam" id="PF21034">
    <property type="entry name" value="BCAS3_WD40"/>
    <property type="match status" value="1"/>
</dbReference>
<dbReference type="GO" id="GO:0005737">
    <property type="term" value="C:cytoplasm"/>
    <property type="evidence" value="ECO:0007669"/>
    <property type="project" value="TreeGrafter"/>
</dbReference>
<dbReference type="SUPFAM" id="SSF50978">
    <property type="entry name" value="WD40 repeat-like"/>
    <property type="match status" value="1"/>
</dbReference>
<dbReference type="PANTHER" id="PTHR13268:SF0">
    <property type="entry name" value="BCAS3 MICROTUBULE ASSOCIATED CELL MIGRATION FACTOR"/>
    <property type="match status" value="1"/>
</dbReference>
<dbReference type="PANTHER" id="PTHR13268">
    <property type="entry name" value="BREAST CARCINOMA AMPLIFIED SEQUENCE 3"/>
    <property type="match status" value="1"/>
</dbReference>
<name>N6TYK1_DENPD</name>
<dbReference type="AlphaFoldDB" id="N6TYK1"/>
<organism evidence="1">
    <name type="scientific">Dendroctonus ponderosae</name>
    <name type="common">Mountain pine beetle</name>
    <dbReference type="NCBI Taxonomy" id="77166"/>
    <lineage>
        <taxon>Eukaryota</taxon>
        <taxon>Metazoa</taxon>
        <taxon>Ecdysozoa</taxon>
        <taxon>Arthropoda</taxon>
        <taxon>Hexapoda</taxon>
        <taxon>Insecta</taxon>
        <taxon>Pterygota</taxon>
        <taxon>Neoptera</taxon>
        <taxon>Endopterygota</taxon>
        <taxon>Coleoptera</taxon>
        <taxon>Polyphaga</taxon>
        <taxon>Cucujiformia</taxon>
        <taxon>Curculionidae</taxon>
        <taxon>Scolytinae</taxon>
        <taxon>Dendroctonus</taxon>
    </lineage>
</organism>
<dbReference type="GO" id="GO:0006914">
    <property type="term" value="P:autophagy"/>
    <property type="evidence" value="ECO:0007669"/>
    <property type="project" value="InterPro"/>
</dbReference>
<feature type="non-terminal residue" evidence="1">
    <location>
        <position position="1"/>
    </location>
</feature>
<gene>
    <name evidence="1" type="ORF">YQE_09013</name>
</gene>
<accession>N6TYK1</accession>
<proteinExistence type="predicted"/>
<dbReference type="HOGENOM" id="CLU_082840_0_0_1"/>
<protein>
    <submittedName>
        <fullName evidence="1">Uncharacterized protein</fullName>
    </submittedName>
</protein>
<sequence>MSNMQLLQVKQIKFKSPILDVVANRRSVVVAFSEKIAVFDAFTLEDKLTITSCYLSPGIQANPIDLGPRWLAFAEKKLVTSRRSSGGNEGEGVQSYTATVLHAAKSLGRGLRELGDAVALSLTGNQVSKLGTSPNSPQAGCSADVPQKGIVTILDVENTSSQNADGSHHPESIVAHFVAHSEAIVWLQFGPCGLLLLTADKRGHDFNLFKIYPHPIGSALTAVHHLYTLHRGDTSARVQDMSFSFDSRWVTVSTLRGTTHVFPITSYGGNIGVRTHTTPHVSQVGWVNLRGSF</sequence>
<dbReference type="InterPro" id="IPR048382">
    <property type="entry name" value="BCAS3_WD40"/>
</dbReference>
<dbReference type="OrthoDB" id="25778at2759"/>
<dbReference type="EMBL" id="KB741069">
    <property type="protein sequence ID" value="ENN74395.1"/>
    <property type="molecule type" value="Genomic_DNA"/>
</dbReference>
<dbReference type="InterPro" id="IPR045142">
    <property type="entry name" value="BCAS3-like"/>
</dbReference>
<dbReference type="InterPro" id="IPR036322">
    <property type="entry name" value="WD40_repeat_dom_sf"/>
</dbReference>
<reference evidence="1" key="1">
    <citation type="journal article" date="2013" name="Genome Biol.">
        <title>Draft genome of the mountain pine beetle, Dendroctonus ponderosae Hopkins, a major forest pest.</title>
        <authorList>
            <person name="Keeling C.I."/>
            <person name="Yuen M.M."/>
            <person name="Liao N.Y."/>
            <person name="Docking T.R."/>
            <person name="Chan S.K."/>
            <person name="Taylor G.A."/>
            <person name="Palmquist D.L."/>
            <person name="Jackman S.D."/>
            <person name="Nguyen A."/>
            <person name="Li M."/>
            <person name="Henderson H."/>
            <person name="Janes J.K."/>
            <person name="Zhao Y."/>
            <person name="Pandoh P."/>
            <person name="Moore R."/>
            <person name="Sperling F.A."/>
            <person name="Huber D.P."/>
            <person name="Birol I."/>
            <person name="Jones S.J."/>
            <person name="Bohlmann J."/>
        </authorList>
    </citation>
    <scope>NUCLEOTIDE SEQUENCE</scope>
</reference>
<dbReference type="GO" id="GO:0042594">
    <property type="term" value="P:response to starvation"/>
    <property type="evidence" value="ECO:0007669"/>
    <property type="project" value="TreeGrafter"/>
</dbReference>